<proteinExistence type="predicted"/>
<keyword evidence="3" id="KW-1185">Reference proteome</keyword>
<dbReference type="EMBL" id="JASCZI010030421">
    <property type="protein sequence ID" value="MED6122449.1"/>
    <property type="molecule type" value="Genomic_DNA"/>
</dbReference>
<organism evidence="2 3">
    <name type="scientific">Stylosanthes scabra</name>
    <dbReference type="NCBI Taxonomy" id="79078"/>
    <lineage>
        <taxon>Eukaryota</taxon>
        <taxon>Viridiplantae</taxon>
        <taxon>Streptophyta</taxon>
        <taxon>Embryophyta</taxon>
        <taxon>Tracheophyta</taxon>
        <taxon>Spermatophyta</taxon>
        <taxon>Magnoliopsida</taxon>
        <taxon>eudicotyledons</taxon>
        <taxon>Gunneridae</taxon>
        <taxon>Pentapetalae</taxon>
        <taxon>rosids</taxon>
        <taxon>fabids</taxon>
        <taxon>Fabales</taxon>
        <taxon>Fabaceae</taxon>
        <taxon>Papilionoideae</taxon>
        <taxon>50 kb inversion clade</taxon>
        <taxon>dalbergioids sensu lato</taxon>
        <taxon>Dalbergieae</taxon>
        <taxon>Pterocarpus clade</taxon>
        <taxon>Stylosanthes</taxon>
    </lineage>
</organism>
<evidence type="ECO:0000313" key="2">
    <source>
        <dbReference type="EMBL" id="MED6122449.1"/>
    </source>
</evidence>
<accession>A0ABU6RF17</accession>
<protein>
    <submittedName>
        <fullName evidence="2">Uncharacterized protein</fullName>
    </submittedName>
</protein>
<comment type="caution">
    <text evidence="2">The sequence shown here is derived from an EMBL/GenBank/DDBJ whole genome shotgun (WGS) entry which is preliminary data.</text>
</comment>
<feature type="transmembrane region" description="Helical" evidence="1">
    <location>
        <begin position="87"/>
        <end position="108"/>
    </location>
</feature>
<evidence type="ECO:0000313" key="3">
    <source>
        <dbReference type="Proteomes" id="UP001341840"/>
    </source>
</evidence>
<keyword evidence="1" id="KW-1133">Transmembrane helix</keyword>
<sequence length="116" mass="12710">MTLFEFIKTACSSVHLHGNIRLKIKHVRAKKRIGEITTLMETPPSPAKDCCEAVAPTTCQRVSFSFMSTLIPPSEAQRSSPCACLDFIAILGVVCSPPLSLLFLPVVVRSAWYSSK</sequence>
<reference evidence="2 3" key="1">
    <citation type="journal article" date="2023" name="Plants (Basel)">
        <title>Bridging the Gap: Combining Genomics and Transcriptomics Approaches to Understand Stylosanthes scabra, an Orphan Legume from the Brazilian Caatinga.</title>
        <authorList>
            <person name="Ferreira-Neto J.R.C."/>
            <person name="da Silva M.D."/>
            <person name="Binneck E."/>
            <person name="de Melo N.F."/>
            <person name="da Silva R.H."/>
            <person name="de Melo A.L.T.M."/>
            <person name="Pandolfi V."/>
            <person name="Bustamante F.O."/>
            <person name="Brasileiro-Vidal A.C."/>
            <person name="Benko-Iseppon A.M."/>
        </authorList>
    </citation>
    <scope>NUCLEOTIDE SEQUENCE [LARGE SCALE GENOMIC DNA]</scope>
    <source>
        <tissue evidence="2">Leaves</tissue>
    </source>
</reference>
<dbReference type="Proteomes" id="UP001341840">
    <property type="component" value="Unassembled WGS sequence"/>
</dbReference>
<evidence type="ECO:0000256" key="1">
    <source>
        <dbReference type="SAM" id="Phobius"/>
    </source>
</evidence>
<keyword evidence="1" id="KW-0472">Membrane</keyword>
<keyword evidence="1" id="KW-0812">Transmembrane</keyword>
<name>A0ABU6RF17_9FABA</name>
<gene>
    <name evidence="2" type="ORF">PIB30_039929</name>
</gene>